<proteinExistence type="predicted"/>
<evidence type="ECO:0000259" key="1">
    <source>
        <dbReference type="Pfam" id="PF13383"/>
    </source>
</evidence>
<keyword evidence="3" id="KW-1185">Reference proteome</keyword>
<organism evidence="2 3">
    <name type="scientific">Mytilus edulis</name>
    <name type="common">Blue mussel</name>
    <dbReference type="NCBI Taxonomy" id="6550"/>
    <lineage>
        <taxon>Eukaryota</taxon>
        <taxon>Metazoa</taxon>
        <taxon>Spiralia</taxon>
        <taxon>Lophotrochozoa</taxon>
        <taxon>Mollusca</taxon>
        <taxon>Bivalvia</taxon>
        <taxon>Autobranchia</taxon>
        <taxon>Pteriomorphia</taxon>
        <taxon>Mytilida</taxon>
        <taxon>Mytiloidea</taxon>
        <taxon>Mytilidae</taxon>
        <taxon>Mytilinae</taxon>
        <taxon>Mytilus</taxon>
    </lineage>
</organism>
<dbReference type="EMBL" id="CAJPWZ010002400">
    <property type="protein sequence ID" value="CAG2237693.1"/>
    <property type="molecule type" value="Genomic_DNA"/>
</dbReference>
<evidence type="ECO:0000313" key="3">
    <source>
        <dbReference type="Proteomes" id="UP000683360"/>
    </source>
</evidence>
<accession>A0A8S3U4X4</accession>
<name>A0A8S3U4X4_MYTED</name>
<dbReference type="AlphaFoldDB" id="A0A8S3U4X4"/>
<dbReference type="Pfam" id="PF13383">
    <property type="entry name" value="Methyltransf_22"/>
    <property type="match status" value="1"/>
</dbReference>
<dbReference type="PANTHER" id="PTHR32026:SF10">
    <property type="entry name" value="METHYLTRANSFERASE-LIKE PROTEIN 24-RELATED"/>
    <property type="match status" value="1"/>
</dbReference>
<feature type="domain" description="Methyltransferase" evidence="1">
    <location>
        <begin position="11"/>
        <end position="132"/>
    </location>
</feature>
<dbReference type="InterPro" id="IPR026913">
    <property type="entry name" value="METTL24"/>
</dbReference>
<dbReference type="PANTHER" id="PTHR32026">
    <property type="entry name" value="METHYLTRANSFERASE-LIKE PROTEIN 24"/>
    <property type="match status" value="1"/>
</dbReference>
<dbReference type="Gene3D" id="3.40.50.150">
    <property type="entry name" value="Vaccinia Virus protein VP39"/>
    <property type="match status" value="1"/>
</dbReference>
<gene>
    <name evidence="2" type="ORF">MEDL_50132</name>
</gene>
<comment type="caution">
    <text evidence="2">The sequence shown here is derived from an EMBL/GenBank/DDBJ whole genome shotgun (WGS) entry which is preliminary data.</text>
</comment>
<dbReference type="OrthoDB" id="6133870at2759"/>
<evidence type="ECO:0000313" key="2">
    <source>
        <dbReference type="EMBL" id="CAG2237693.1"/>
    </source>
</evidence>
<sequence>MGYTGEHVRPSGVHFYPIGLGSKSMDDFTPRMDNYVKKNPGKKWKIRTLGDLVKELNHSKRLIDMLKIDVESYEWEIIPNILQSGLVPRIKQMNMEFQIFEDTPPERIPHFLNVYKAMTNAGFKQFYCMPSVTLNKNDLKNKRLISECAYVNVNYGFRK</sequence>
<dbReference type="InterPro" id="IPR025714">
    <property type="entry name" value="Methyltranfer_dom"/>
</dbReference>
<reference evidence="2" key="1">
    <citation type="submission" date="2021-03" db="EMBL/GenBank/DDBJ databases">
        <authorList>
            <person name="Bekaert M."/>
        </authorList>
    </citation>
    <scope>NUCLEOTIDE SEQUENCE</scope>
</reference>
<dbReference type="Proteomes" id="UP000683360">
    <property type="component" value="Unassembled WGS sequence"/>
</dbReference>
<dbReference type="InterPro" id="IPR029063">
    <property type="entry name" value="SAM-dependent_MTases_sf"/>
</dbReference>
<protein>
    <recommendedName>
        <fullName evidence="1">Methyltransferase domain-containing protein</fullName>
    </recommendedName>
</protein>